<dbReference type="Proteomes" id="UP000515847">
    <property type="component" value="Chromosome"/>
</dbReference>
<comment type="function">
    <text evidence="7">Specifically dimethylates two adjacent adenosines (A1518 and A1519) in the loop of a conserved hairpin near the 3'-end of 16S rRNA in the 30S particle. May play a critical role in biogenesis of 30S subunits.</text>
</comment>
<dbReference type="SMART" id="SM00650">
    <property type="entry name" value="rADc"/>
    <property type="match status" value="1"/>
</dbReference>
<keyword evidence="4 7" id="KW-0808">Transferase</keyword>
<dbReference type="PANTHER" id="PTHR11727">
    <property type="entry name" value="DIMETHYLADENOSINE TRANSFERASE"/>
    <property type="match status" value="1"/>
</dbReference>
<dbReference type="RefSeq" id="WP_034423145.1">
    <property type="nucleotide sequence ID" value="NZ_CP045798.1"/>
</dbReference>
<comment type="similarity">
    <text evidence="7">Belongs to the class I-like SAM-binding methyltransferase superfamily. rRNA adenine N(6)-methyltransferase family. RsmA subfamily.</text>
</comment>
<evidence type="ECO:0000256" key="3">
    <source>
        <dbReference type="ARBA" id="ARBA00022603"/>
    </source>
</evidence>
<evidence type="ECO:0000313" key="10">
    <source>
        <dbReference type="EMBL" id="QNB47277.1"/>
    </source>
</evidence>
<name>A0A7G6E5C3_THEFR</name>
<keyword evidence="2 7" id="KW-0698">rRNA processing</keyword>
<dbReference type="InterPro" id="IPR011530">
    <property type="entry name" value="rRNA_adenine_dimethylase"/>
</dbReference>
<feature type="binding site" evidence="7 8">
    <location>
        <position position="29"/>
    </location>
    <ligand>
        <name>S-adenosyl-L-methionine</name>
        <dbReference type="ChEBI" id="CHEBI:59789"/>
    </ligand>
</feature>
<dbReference type="PROSITE" id="PS01131">
    <property type="entry name" value="RRNA_A_DIMETH"/>
    <property type="match status" value="1"/>
</dbReference>
<evidence type="ECO:0000313" key="11">
    <source>
        <dbReference type="Proteomes" id="UP000515847"/>
    </source>
</evidence>
<feature type="binding site" evidence="7 8">
    <location>
        <position position="27"/>
    </location>
    <ligand>
        <name>S-adenosyl-L-methionine</name>
        <dbReference type="ChEBI" id="CHEBI:59789"/>
    </ligand>
</feature>
<dbReference type="GO" id="GO:0005829">
    <property type="term" value="C:cytosol"/>
    <property type="evidence" value="ECO:0007669"/>
    <property type="project" value="TreeGrafter"/>
</dbReference>
<keyword evidence="5 7" id="KW-0949">S-adenosyl-L-methionine</keyword>
<evidence type="ECO:0000256" key="8">
    <source>
        <dbReference type="PROSITE-ProRule" id="PRU01026"/>
    </source>
</evidence>
<dbReference type="FunFam" id="3.40.50.150:FF:000023">
    <property type="entry name" value="Ribosomal RNA small subunit methyltransferase A"/>
    <property type="match status" value="1"/>
</dbReference>
<dbReference type="EC" id="2.1.1.182" evidence="7"/>
<sequence>MTEITKSKVMELLKKRGFHFKKGFGQNFLFDRNLLKRIVRGAEITPGDSVVEIGPGAGTLTSILTEAGARVLAVEIDTALIPILREILPEEKVTVIQGDILKVDLDQLTREKGLTHPYKIVANLPYYITTPIIMDILEKEYQFEIMVIMVQWEVAERLTSSPGTKDYGAITLSVQYYCESSILFKVPRHLFTPAPEVDSAVLLLKKRAEPAVQVKNREFLFKIVRAAFGQRRKTLLNALGSVQPGLHKEVLLQVLDEAGIDGQRRGETLSLEEFAVLANAWEERKSTL</sequence>
<dbReference type="AlphaFoldDB" id="A0A7G6E5C3"/>
<feature type="binding site" evidence="7 8">
    <location>
        <position position="75"/>
    </location>
    <ligand>
        <name>S-adenosyl-L-methionine</name>
        <dbReference type="ChEBI" id="CHEBI:59789"/>
    </ligand>
</feature>
<dbReference type="HAMAP" id="MF_00607">
    <property type="entry name" value="16SrRNA_methyltr_A"/>
    <property type="match status" value="1"/>
</dbReference>
<dbReference type="InterPro" id="IPR023165">
    <property type="entry name" value="rRNA_Ade_diMease-like_C"/>
</dbReference>
<evidence type="ECO:0000256" key="7">
    <source>
        <dbReference type="HAMAP-Rule" id="MF_00607"/>
    </source>
</evidence>
<protein>
    <recommendedName>
        <fullName evidence="7">Ribosomal RNA small subunit methyltransferase A</fullName>
        <ecNumber evidence="7">2.1.1.182</ecNumber>
    </recommendedName>
    <alternativeName>
        <fullName evidence="7">16S rRNA (adenine(1518)-N(6)/adenine(1519)-N(6))-dimethyltransferase</fullName>
    </alternativeName>
    <alternativeName>
        <fullName evidence="7">16S rRNA dimethyladenosine transferase</fullName>
    </alternativeName>
    <alternativeName>
        <fullName evidence="7">16S rRNA dimethylase</fullName>
    </alternativeName>
    <alternativeName>
        <fullName evidence="7">S-adenosylmethionine-6-N', N'-adenosyl(rRNA) dimethyltransferase</fullName>
    </alternativeName>
</protein>
<dbReference type="OrthoDB" id="9814755at2"/>
<comment type="catalytic activity">
    <reaction evidence="7">
        <text>adenosine(1518)/adenosine(1519) in 16S rRNA + 4 S-adenosyl-L-methionine = N(6)-dimethyladenosine(1518)/N(6)-dimethyladenosine(1519) in 16S rRNA + 4 S-adenosyl-L-homocysteine + 4 H(+)</text>
        <dbReference type="Rhea" id="RHEA:19609"/>
        <dbReference type="Rhea" id="RHEA-COMP:10232"/>
        <dbReference type="Rhea" id="RHEA-COMP:10233"/>
        <dbReference type="ChEBI" id="CHEBI:15378"/>
        <dbReference type="ChEBI" id="CHEBI:57856"/>
        <dbReference type="ChEBI" id="CHEBI:59789"/>
        <dbReference type="ChEBI" id="CHEBI:74411"/>
        <dbReference type="ChEBI" id="CHEBI:74493"/>
        <dbReference type="EC" id="2.1.1.182"/>
    </reaction>
</comment>
<gene>
    <name evidence="7 10" type="primary">rsmA</name>
    <name evidence="7" type="synonym">ksgA</name>
    <name evidence="10" type="ORF">BR63_13845</name>
</gene>
<dbReference type="SUPFAM" id="SSF53335">
    <property type="entry name" value="S-adenosyl-L-methionine-dependent methyltransferases"/>
    <property type="match status" value="1"/>
</dbReference>
<dbReference type="Pfam" id="PF00398">
    <property type="entry name" value="RrnaAD"/>
    <property type="match status" value="1"/>
</dbReference>
<feature type="binding site" evidence="7 8">
    <location>
        <position position="99"/>
    </location>
    <ligand>
        <name>S-adenosyl-L-methionine</name>
        <dbReference type="ChEBI" id="CHEBI:59789"/>
    </ligand>
</feature>
<organism evidence="10 11">
    <name type="scientific">Thermanaerosceptrum fracticalcis</name>
    <dbReference type="NCBI Taxonomy" id="1712410"/>
    <lineage>
        <taxon>Bacteria</taxon>
        <taxon>Bacillati</taxon>
        <taxon>Bacillota</taxon>
        <taxon>Clostridia</taxon>
        <taxon>Eubacteriales</taxon>
        <taxon>Peptococcaceae</taxon>
        <taxon>Thermanaerosceptrum</taxon>
    </lineage>
</organism>
<dbReference type="EMBL" id="CP045798">
    <property type="protein sequence ID" value="QNB47277.1"/>
    <property type="molecule type" value="Genomic_DNA"/>
</dbReference>
<evidence type="ECO:0000256" key="5">
    <source>
        <dbReference type="ARBA" id="ARBA00022691"/>
    </source>
</evidence>
<feature type="domain" description="Ribosomal RNA adenine methylase transferase N-terminal" evidence="9">
    <location>
        <begin position="34"/>
        <end position="208"/>
    </location>
</feature>
<dbReference type="PANTHER" id="PTHR11727:SF7">
    <property type="entry name" value="DIMETHYLADENOSINE TRANSFERASE-RELATED"/>
    <property type="match status" value="1"/>
</dbReference>
<evidence type="ECO:0000256" key="4">
    <source>
        <dbReference type="ARBA" id="ARBA00022679"/>
    </source>
</evidence>
<evidence type="ECO:0000259" key="9">
    <source>
        <dbReference type="SMART" id="SM00650"/>
    </source>
</evidence>
<evidence type="ECO:0000256" key="6">
    <source>
        <dbReference type="ARBA" id="ARBA00022884"/>
    </source>
</evidence>
<dbReference type="GO" id="GO:0003723">
    <property type="term" value="F:RNA binding"/>
    <property type="evidence" value="ECO:0007669"/>
    <property type="project" value="UniProtKB-UniRule"/>
</dbReference>
<proteinExistence type="inferred from homology"/>
<comment type="subcellular location">
    <subcellularLocation>
        <location evidence="7">Cytoplasm</location>
    </subcellularLocation>
</comment>
<keyword evidence="1 7" id="KW-0963">Cytoplasm</keyword>
<reference evidence="10 11" key="1">
    <citation type="journal article" date="2019" name="Front. Microbiol.">
        <title>Thermoanaerosceptrum fracticalcis gen. nov. sp. nov., a Novel Fumarate-Fermenting Microorganism From a Deep Fractured Carbonate Aquifer of the US Great Basin.</title>
        <authorList>
            <person name="Hamilton-Brehm S.D."/>
            <person name="Stewart L.E."/>
            <person name="Zavarin M."/>
            <person name="Caldwell M."/>
            <person name="Lawson P.A."/>
            <person name="Onstott T.C."/>
            <person name="Grzymski J."/>
            <person name="Neveux I."/>
            <person name="Lollar B.S."/>
            <person name="Russell C.E."/>
            <person name="Moser D.P."/>
        </authorList>
    </citation>
    <scope>NUCLEOTIDE SEQUENCE [LARGE SCALE GENOMIC DNA]</scope>
    <source>
        <strain evidence="10 11">DRI-13</strain>
    </source>
</reference>
<keyword evidence="11" id="KW-1185">Reference proteome</keyword>
<dbReference type="GO" id="GO:0052908">
    <property type="term" value="F:16S rRNA (adenine(1518)-N(6)/adenine(1519)-N(6))-dimethyltransferase activity"/>
    <property type="evidence" value="ECO:0007669"/>
    <property type="project" value="UniProtKB-EC"/>
</dbReference>
<evidence type="ECO:0000256" key="1">
    <source>
        <dbReference type="ARBA" id="ARBA00022490"/>
    </source>
</evidence>
<dbReference type="KEGG" id="tfr:BR63_13845"/>
<dbReference type="Gene3D" id="1.10.8.100">
    <property type="entry name" value="Ribosomal RNA adenine dimethylase-like, domain 2"/>
    <property type="match status" value="1"/>
</dbReference>
<feature type="binding site" evidence="7 8">
    <location>
        <position position="54"/>
    </location>
    <ligand>
        <name>S-adenosyl-L-methionine</name>
        <dbReference type="ChEBI" id="CHEBI:59789"/>
    </ligand>
</feature>
<evidence type="ECO:0000256" key="2">
    <source>
        <dbReference type="ARBA" id="ARBA00022552"/>
    </source>
</evidence>
<dbReference type="CDD" id="cd02440">
    <property type="entry name" value="AdoMet_MTases"/>
    <property type="match status" value="1"/>
</dbReference>
<accession>A0A7G6E5C3</accession>
<keyword evidence="3 7" id="KW-0489">Methyltransferase</keyword>
<dbReference type="InterPro" id="IPR020598">
    <property type="entry name" value="rRNA_Ade_methylase_Trfase_N"/>
</dbReference>
<dbReference type="InterPro" id="IPR001737">
    <property type="entry name" value="KsgA/Erm"/>
</dbReference>
<keyword evidence="6 7" id="KW-0694">RNA-binding</keyword>
<dbReference type="Gene3D" id="3.40.50.150">
    <property type="entry name" value="Vaccinia Virus protein VP39"/>
    <property type="match status" value="1"/>
</dbReference>
<dbReference type="InterPro" id="IPR020596">
    <property type="entry name" value="rRNA_Ade_Mease_Trfase_CS"/>
</dbReference>
<dbReference type="NCBIfam" id="TIGR00755">
    <property type="entry name" value="ksgA"/>
    <property type="match status" value="1"/>
</dbReference>
<feature type="binding site" evidence="7 8">
    <location>
        <position position="123"/>
    </location>
    <ligand>
        <name>S-adenosyl-L-methionine</name>
        <dbReference type="ChEBI" id="CHEBI:59789"/>
    </ligand>
</feature>
<dbReference type="PROSITE" id="PS51689">
    <property type="entry name" value="SAM_RNA_A_N6_MT"/>
    <property type="match status" value="1"/>
</dbReference>
<dbReference type="InterPro" id="IPR029063">
    <property type="entry name" value="SAM-dependent_MTases_sf"/>
</dbReference>